<comment type="caution">
    <text evidence="6">The sequence shown here is derived from an EMBL/GenBank/DDBJ whole genome shotgun (WGS) entry which is preliminary data.</text>
</comment>
<name>A0AAN4Z4D7_9BILA</name>
<accession>A0AAN4Z4D7</accession>
<dbReference type="AlphaFoldDB" id="A0AAN4Z4D7"/>
<keyword evidence="3 4" id="KW-0378">Hydrolase</keyword>
<keyword evidence="2" id="KW-0719">Serine esterase</keyword>
<evidence type="ECO:0000313" key="6">
    <source>
        <dbReference type="EMBL" id="GMR32351.1"/>
    </source>
</evidence>
<dbReference type="InterPro" id="IPR019826">
    <property type="entry name" value="Carboxylesterase_B_AS"/>
</dbReference>
<evidence type="ECO:0000259" key="5">
    <source>
        <dbReference type="Pfam" id="PF00135"/>
    </source>
</evidence>
<dbReference type="Proteomes" id="UP001328107">
    <property type="component" value="Unassembled WGS sequence"/>
</dbReference>
<dbReference type="EMBL" id="BTRK01000001">
    <property type="protein sequence ID" value="GMR32351.1"/>
    <property type="molecule type" value="Genomic_DNA"/>
</dbReference>
<protein>
    <recommendedName>
        <fullName evidence="4">Carboxylic ester hydrolase</fullName>
        <ecNumber evidence="4">3.1.1.-</ecNumber>
    </recommendedName>
</protein>
<reference evidence="7" key="1">
    <citation type="submission" date="2022-10" db="EMBL/GenBank/DDBJ databases">
        <title>Genome assembly of Pristionchus species.</title>
        <authorList>
            <person name="Yoshida K."/>
            <person name="Sommer R.J."/>
        </authorList>
    </citation>
    <scope>NUCLEOTIDE SEQUENCE [LARGE SCALE GENOMIC DNA]</scope>
    <source>
        <strain evidence="7">RS5460</strain>
    </source>
</reference>
<dbReference type="InterPro" id="IPR029058">
    <property type="entry name" value="AB_hydrolase_fold"/>
</dbReference>
<dbReference type="SUPFAM" id="SSF53474">
    <property type="entry name" value="alpha/beta-Hydrolases"/>
    <property type="match status" value="1"/>
</dbReference>
<evidence type="ECO:0000256" key="1">
    <source>
        <dbReference type="ARBA" id="ARBA00005964"/>
    </source>
</evidence>
<keyword evidence="7" id="KW-1185">Reference proteome</keyword>
<sequence length="538" mass="59937">VITLVTQCSLCSSMFFLLPLFLLFLPSSSLTLFPVISTSFGFIRGYPFTSSGGFTAHIFKKLPFAAAPLGDLRWAKPQPPPKWNETIDGTFFGPACAQRNLRYSGPVTGVSEDCLHINVYTSERCTKGNSSCPVLFLIHGGSATYESTMKFPDETLVDNFVSQDIVVVSTAYRLGPFGVMALGDENALPANLAMHDVLAALHFVRAEIHAFGGDKERITLMGQSTGASIALFFAFSPAISPPGVPRLFSGVASMSGTIALETMERQVERSHSLATLLNCSGTAWEITACLRKKTTDQVLSAQFTLQGGEPLKDTGVIGLVMGGELFPIYSAKDLRENAQPLRMMAGTTFYEIPSVDEVAITDKSRVNKVIGFENDEECVRKYEEDIQSGEFKTIHSVESQEMFMTTQSLSKAEAENGGEVYLYSYDYLKHAKHTDDAFFVLGFHEYDTDENEDWLSRVFPRYFANFIKGGRPAPDWYQLKPHLMNYYSVNRNESSGVSPHMKFGYQQELADYYEKMEEYDQRLSALKREILNAPIEYH</sequence>
<feature type="domain" description="Carboxylesterase type B" evidence="5">
    <location>
        <begin position="34"/>
        <end position="494"/>
    </location>
</feature>
<gene>
    <name evidence="6" type="ORF">PMAYCL1PPCAC_02546</name>
</gene>
<dbReference type="PROSITE" id="PS00122">
    <property type="entry name" value="CARBOXYLESTERASE_B_1"/>
    <property type="match status" value="1"/>
</dbReference>
<dbReference type="GO" id="GO:0052689">
    <property type="term" value="F:carboxylic ester hydrolase activity"/>
    <property type="evidence" value="ECO:0007669"/>
    <property type="project" value="UniProtKB-KW"/>
</dbReference>
<dbReference type="Pfam" id="PF00135">
    <property type="entry name" value="COesterase"/>
    <property type="match status" value="1"/>
</dbReference>
<dbReference type="PANTHER" id="PTHR45580">
    <property type="entry name" value="PROTEIN CBG05369"/>
    <property type="match status" value="1"/>
</dbReference>
<proteinExistence type="inferred from homology"/>
<organism evidence="6 7">
    <name type="scientific">Pristionchus mayeri</name>
    <dbReference type="NCBI Taxonomy" id="1317129"/>
    <lineage>
        <taxon>Eukaryota</taxon>
        <taxon>Metazoa</taxon>
        <taxon>Ecdysozoa</taxon>
        <taxon>Nematoda</taxon>
        <taxon>Chromadorea</taxon>
        <taxon>Rhabditida</taxon>
        <taxon>Rhabditina</taxon>
        <taxon>Diplogasteromorpha</taxon>
        <taxon>Diplogasteroidea</taxon>
        <taxon>Neodiplogasteridae</taxon>
        <taxon>Pristionchus</taxon>
    </lineage>
</organism>
<evidence type="ECO:0000256" key="3">
    <source>
        <dbReference type="ARBA" id="ARBA00022801"/>
    </source>
</evidence>
<dbReference type="Gene3D" id="3.40.50.1820">
    <property type="entry name" value="alpha/beta hydrolase"/>
    <property type="match status" value="1"/>
</dbReference>
<dbReference type="PANTHER" id="PTHR45580:SF6">
    <property type="entry name" value="CARBOXYLESTERASE TYPE B DOMAIN-CONTAINING PROTEIN"/>
    <property type="match status" value="1"/>
</dbReference>
<dbReference type="InterPro" id="IPR002018">
    <property type="entry name" value="CarbesteraseB"/>
</dbReference>
<evidence type="ECO:0000256" key="4">
    <source>
        <dbReference type="RuleBase" id="RU361235"/>
    </source>
</evidence>
<evidence type="ECO:0000256" key="2">
    <source>
        <dbReference type="ARBA" id="ARBA00022487"/>
    </source>
</evidence>
<feature type="non-terminal residue" evidence="6">
    <location>
        <position position="1"/>
    </location>
</feature>
<comment type="similarity">
    <text evidence="1 4">Belongs to the type-B carboxylesterase/lipase family.</text>
</comment>
<evidence type="ECO:0000313" key="7">
    <source>
        <dbReference type="Proteomes" id="UP001328107"/>
    </source>
</evidence>
<dbReference type="EC" id="3.1.1.-" evidence="4"/>